<comment type="similarity">
    <text evidence="7">Belongs to the UPF0761 family.</text>
</comment>
<evidence type="ECO:0000256" key="7">
    <source>
        <dbReference type="HAMAP-Rule" id="MF_00672"/>
    </source>
</evidence>
<keyword evidence="9" id="KW-1185">Reference proteome</keyword>
<evidence type="ECO:0000256" key="5">
    <source>
        <dbReference type="ARBA" id="ARBA00022989"/>
    </source>
</evidence>
<keyword evidence="6 7" id="KW-0472">Membrane</keyword>
<dbReference type="RefSeq" id="WP_266124350.1">
    <property type="nucleotide sequence ID" value="NZ_JAJHNU010000002.1"/>
</dbReference>
<accession>A0ABT8EK77</accession>
<name>A0ABT8EK77_9BURK</name>
<dbReference type="PANTHER" id="PTHR30213:SF0">
    <property type="entry name" value="UPF0761 MEMBRANE PROTEIN YIHY"/>
    <property type="match status" value="1"/>
</dbReference>
<feature type="transmembrane region" description="Helical" evidence="7">
    <location>
        <begin position="153"/>
        <end position="174"/>
    </location>
</feature>
<dbReference type="HAMAP" id="MF_00672">
    <property type="entry name" value="UPF0761"/>
    <property type="match status" value="1"/>
</dbReference>
<protein>
    <recommendedName>
        <fullName evidence="7">UPF0761 membrane protein LMS43_10310</fullName>
    </recommendedName>
</protein>
<reference evidence="8" key="1">
    <citation type="submission" date="2021-11" db="EMBL/GenBank/DDBJ databases">
        <title>Draft genome sequence of Alcaligenes endophyticus type strain CCUG 75668T.</title>
        <authorList>
            <person name="Salva-Serra F."/>
            <person name="Duran R.E."/>
            <person name="Seeger M."/>
            <person name="Moore E.R.B."/>
            <person name="Jaen-Luchoro D."/>
        </authorList>
    </citation>
    <scope>NUCLEOTIDE SEQUENCE</scope>
    <source>
        <strain evidence="8">CCUG 75668</strain>
    </source>
</reference>
<feature type="transmembrane region" description="Helical" evidence="7">
    <location>
        <begin position="194"/>
        <end position="214"/>
    </location>
</feature>
<dbReference type="EMBL" id="JAJHNU010000002">
    <property type="protein sequence ID" value="MDN4121683.1"/>
    <property type="molecule type" value="Genomic_DNA"/>
</dbReference>
<comment type="subcellular location">
    <subcellularLocation>
        <location evidence="1 7">Cell membrane</location>
        <topology evidence="1 7">Multi-pass membrane protein</topology>
    </subcellularLocation>
</comment>
<dbReference type="InterPro" id="IPR017039">
    <property type="entry name" value="Virul_fac_BrkB"/>
</dbReference>
<feature type="transmembrane region" description="Helical" evidence="7">
    <location>
        <begin position="50"/>
        <end position="75"/>
    </location>
</feature>
<keyword evidence="4 7" id="KW-0812">Transmembrane</keyword>
<dbReference type="NCBIfam" id="TIGR00765">
    <property type="entry name" value="yihY_not_rbn"/>
    <property type="match status" value="1"/>
</dbReference>
<keyword evidence="2 7" id="KW-1003">Cell membrane</keyword>
<dbReference type="PANTHER" id="PTHR30213">
    <property type="entry name" value="INNER MEMBRANE PROTEIN YHJD"/>
    <property type="match status" value="1"/>
</dbReference>
<sequence>MNSQTESLTPTLDEPIAVPEPSRWAQLWSNLHYVLKRLIAKDLMKVASSLTYTTILALVPLLTVVLALFTAFPLFNEFQGALEDFLTRSLMPENVSDNIMMYLNQFAAKASSLTAIGSLFLIVTSIMLIMTIDQTFNDIWQVHQQRPLTQRLLVYWAIISLGPIFTGASLWASSVLASSSLGYINALSGPVNLLLTYLPFLFSLIGFTALFLFVPNRKIWWRDAFMGALFTALALELMRAGFAFYLTRFPTYTIIYGAFATLPIFLLWIYISWMIVLLGASIAALLPELRHRHWMDRNVPGIDFADAINLLYTLWLRQRAGQTGMSLLDLSYALERDADELITVLEQLKQMGWVANTEQNKTESWVLCSDLRQVRINQVLDVFLLNRSLISAGPVKYLIDYLSNALEDGVTHLEALFNQPELLAARQALPPQDGSANALSST</sequence>
<dbReference type="InterPro" id="IPR023679">
    <property type="entry name" value="UPF0761_bac"/>
</dbReference>
<comment type="caution">
    <text evidence="8">The sequence shown here is derived from an EMBL/GenBank/DDBJ whole genome shotgun (WGS) entry which is preliminary data.</text>
</comment>
<evidence type="ECO:0000313" key="8">
    <source>
        <dbReference type="EMBL" id="MDN4121683.1"/>
    </source>
</evidence>
<dbReference type="Proteomes" id="UP001168613">
    <property type="component" value="Unassembled WGS sequence"/>
</dbReference>
<evidence type="ECO:0000256" key="2">
    <source>
        <dbReference type="ARBA" id="ARBA00022475"/>
    </source>
</evidence>
<keyword evidence="3" id="KW-0997">Cell inner membrane</keyword>
<dbReference type="Pfam" id="PF03631">
    <property type="entry name" value="Virul_fac_BrkB"/>
    <property type="match status" value="1"/>
</dbReference>
<evidence type="ECO:0000313" key="9">
    <source>
        <dbReference type="Proteomes" id="UP001168613"/>
    </source>
</evidence>
<evidence type="ECO:0000256" key="6">
    <source>
        <dbReference type="ARBA" id="ARBA00023136"/>
    </source>
</evidence>
<keyword evidence="5 7" id="KW-1133">Transmembrane helix</keyword>
<evidence type="ECO:0000256" key="3">
    <source>
        <dbReference type="ARBA" id="ARBA00022519"/>
    </source>
</evidence>
<organism evidence="8 9">
    <name type="scientific">Alcaligenes endophyticus</name>
    <dbReference type="NCBI Taxonomy" id="1929088"/>
    <lineage>
        <taxon>Bacteria</taxon>
        <taxon>Pseudomonadati</taxon>
        <taxon>Pseudomonadota</taxon>
        <taxon>Betaproteobacteria</taxon>
        <taxon>Burkholderiales</taxon>
        <taxon>Alcaligenaceae</taxon>
        <taxon>Alcaligenes</taxon>
    </lineage>
</organism>
<feature type="transmembrane region" description="Helical" evidence="7">
    <location>
        <begin position="253"/>
        <end position="286"/>
    </location>
</feature>
<proteinExistence type="inferred from homology"/>
<feature type="transmembrane region" description="Helical" evidence="7">
    <location>
        <begin position="110"/>
        <end position="132"/>
    </location>
</feature>
<feature type="transmembrane region" description="Helical" evidence="7">
    <location>
        <begin position="226"/>
        <end position="247"/>
    </location>
</feature>
<evidence type="ECO:0000256" key="4">
    <source>
        <dbReference type="ARBA" id="ARBA00022692"/>
    </source>
</evidence>
<gene>
    <name evidence="8" type="ORF">LMS43_10310</name>
</gene>
<evidence type="ECO:0000256" key="1">
    <source>
        <dbReference type="ARBA" id="ARBA00004651"/>
    </source>
</evidence>